<dbReference type="InterPro" id="IPR015943">
    <property type="entry name" value="WD40/YVTN_repeat-like_dom_sf"/>
</dbReference>
<dbReference type="SUPFAM" id="SSF50969">
    <property type="entry name" value="YVTN repeat-like/Quinoprotein amine dehydrogenase"/>
    <property type="match status" value="1"/>
</dbReference>
<dbReference type="RefSeq" id="WP_184301443.1">
    <property type="nucleotide sequence ID" value="NZ_JACHLP010000006.1"/>
</dbReference>
<organism evidence="2 3">
    <name type="scientific">Roseateles oligotrophus</name>
    <dbReference type="NCBI Taxonomy" id="1769250"/>
    <lineage>
        <taxon>Bacteria</taxon>
        <taxon>Pseudomonadati</taxon>
        <taxon>Pseudomonadota</taxon>
        <taxon>Betaproteobacteria</taxon>
        <taxon>Burkholderiales</taxon>
        <taxon>Sphaerotilaceae</taxon>
        <taxon>Roseateles</taxon>
    </lineage>
</organism>
<protein>
    <submittedName>
        <fullName evidence="2">Glutaminyl-peptide cyclotransferase</fullName>
        <ecNumber evidence="2">2.3.2.5</ecNumber>
    </submittedName>
</protein>
<dbReference type="PANTHER" id="PTHR31270:SF1">
    <property type="entry name" value="GLUTAMINYL-PEPTIDE CYCLOTRANSFERASE"/>
    <property type="match status" value="1"/>
</dbReference>
<dbReference type="EC" id="2.3.2.5" evidence="2"/>
<feature type="signal peptide" evidence="1">
    <location>
        <begin position="1"/>
        <end position="37"/>
    </location>
</feature>
<dbReference type="PANTHER" id="PTHR31270">
    <property type="entry name" value="GLUTAMINYL-PEPTIDE CYCLOTRANSFERASE"/>
    <property type="match status" value="1"/>
</dbReference>
<dbReference type="Pfam" id="PF05096">
    <property type="entry name" value="Glu_cyclase_2"/>
    <property type="match status" value="1"/>
</dbReference>
<keyword evidence="2" id="KW-0808">Transferase</keyword>
<dbReference type="Gene3D" id="2.130.10.10">
    <property type="entry name" value="YVTN repeat-like/Quinoprotein amine dehydrogenase"/>
    <property type="match status" value="1"/>
</dbReference>
<evidence type="ECO:0000313" key="3">
    <source>
        <dbReference type="Proteomes" id="UP000562027"/>
    </source>
</evidence>
<feature type="chain" id="PRO_5032296041" evidence="1">
    <location>
        <begin position="38"/>
        <end position="276"/>
    </location>
</feature>
<dbReference type="GO" id="GO:0016603">
    <property type="term" value="F:glutaminyl-peptide cyclotransferase activity"/>
    <property type="evidence" value="ECO:0007669"/>
    <property type="project" value="UniProtKB-EC"/>
</dbReference>
<dbReference type="InterPro" id="IPR007788">
    <property type="entry name" value="QCT"/>
</dbReference>
<dbReference type="EMBL" id="JACHLP010000006">
    <property type="protein sequence ID" value="MBB4844684.1"/>
    <property type="molecule type" value="Genomic_DNA"/>
</dbReference>
<reference evidence="2 3" key="1">
    <citation type="submission" date="2020-08" db="EMBL/GenBank/DDBJ databases">
        <title>Functional genomics of gut bacteria from endangered species of beetles.</title>
        <authorList>
            <person name="Carlos-Shanley C."/>
        </authorList>
    </citation>
    <scope>NUCLEOTIDE SEQUENCE [LARGE SCALE GENOMIC DNA]</scope>
    <source>
        <strain evidence="2 3">S00239</strain>
    </source>
</reference>
<name>A0A840L7Z7_9BURK</name>
<keyword evidence="2" id="KW-0012">Acyltransferase</keyword>
<keyword evidence="1" id="KW-0732">Signal</keyword>
<comment type="caution">
    <text evidence="2">The sequence shown here is derived from an EMBL/GenBank/DDBJ whole genome shotgun (WGS) entry which is preliminary data.</text>
</comment>
<evidence type="ECO:0000256" key="1">
    <source>
        <dbReference type="SAM" id="SignalP"/>
    </source>
</evidence>
<proteinExistence type="predicted"/>
<accession>A0A840L7Z7</accession>
<gene>
    <name evidence="2" type="ORF">HNP55_003228</name>
</gene>
<keyword evidence="3" id="KW-1185">Reference proteome</keyword>
<sequence>MFFARFSFDPSPPRSRPGLLIGLSLLTAIFASSSALAQKSKPAPPVYGYQVVHSYPHDPEAFTQGLVYKSGYLYESTGLQGQSTVRKVDLQTGRVLQQAGLPDALFGEGITVWEERLIGITWQSQFGYVLDVQSFKPLARFSYPGEGWGLTHNGQEIIMSDGTAELRFLDPNNLRELRRLRVSAAGKPVTQINELEWVEGEVWANIWQTDRIARIDPKSGQVTGWIDLSGLLSAAERRQSNADVLNGIAYDPQTRRIFVTGKLWPKLFEIKLRPKP</sequence>
<dbReference type="Proteomes" id="UP000562027">
    <property type="component" value="Unassembled WGS sequence"/>
</dbReference>
<dbReference type="AlphaFoldDB" id="A0A840L7Z7"/>
<dbReference type="InterPro" id="IPR011044">
    <property type="entry name" value="Quino_amine_DH_bsu"/>
</dbReference>
<evidence type="ECO:0000313" key="2">
    <source>
        <dbReference type="EMBL" id="MBB4844684.1"/>
    </source>
</evidence>